<reference evidence="3 4" key="1">
    <citation type="submission" date="2019-10" db="EMBL/GenBank/DDBJ databases">
        <title>Dictyobacter vulcani sp. nov., within the class Ktedonobacteria, isolated from soil of volcanic Mt. Zao.</title>
        <authorList>
            <person name="Zheng Y."/>
            <person name="Wang C.M."/>
            <person name="Sakai Y."/>
            <person name="Abe K."/>
            <person name="Yokota A."/>
            <person name="Yabe S."/>
        </authorList>
    </citation>
    <scope>NUCLEOTIDE SEQUENCE [LARGE SCALE GENOMIC DNA]</scope>
    <source>
        <strain evidence="3 4">W12</strain>
    </source>
</reference>
<dbReference type="InterPro" id="IPR050564">
    <property type="entry name" value="F420-G6PD/mer"/>
</dbReference>
<dbReference type="Proteomes" id="UP000326912">
    <property type="component" value="Unassembled WGS sequence"/>
</dbReference>
<dbReference type="CDD" id="cd01097">
    <property type="entry name" value="Tetrahydromethanopterin_reductase"/>
    <property type="match status" value="1"/>
</dbReference>
<keyword evidence="4" id="KW-1185">Reference proteome</keyword>
<dbReference type="InterPro" id="IPR036661">
    <property type="entry name" value="Luciferase-like_sf"/>
</dbReference>
<dbReference type="AlphaFoldDB" id="A0A5J4KY02"/>
<dbReference type="InterPro" id="IPR011251">
    <property type="entry name" value="Luciferase-like_dom"/>
</dbReference>
<dbReference type="PANTHER" id="PTHR43244:SF1">
    <property type="entry name" value="5,10-METHYLENETETRAHYDROMETHANOPTERIN REDUCTASE"/>
    <property type="match status" value="1"/>
</dbReference>
<accession>A0A5J4KY02</accession>
<evidence type="ECO:0000313" key="4">
    <source>
        <dbReference type="Proteomes" id="UP000326912"/>
    </source>
</evidence>
<dbReference type="Gene3D" id="3.20.20.30">
    <property type="entry name" value="Luciferase-like domain"/>
    <property type="match status" value="1"/>
</dbReference>
<evidence type="ECO:0000313" key="3">
    <source>
        <dbReference type="EMBL" id="GER90016.1"/>
    </source>
</evidence>
<evidence type="ECO:0000259" key="2">
    <source>
        <dbReference type="Pfam" id="PF00296"/>
    </source>
</evidence>
<dbReference type="PANTHER" id="PTHR43244">
    <property type="match status" value="1"/>
</dbReference>
<proteinExistence type="predicted"/>
<feature type="domain" description="Luciferase-like" evidence="2">
    <location>
        <begin position="16"/>
        <end position="291"/>
    </location>
</feature>
<name>A0A5J4KY02_9CHLR</name>
<dbReference type="SUPFAM" id="SSF51679">
    <property type="entry name" value="Bacterial luciferase-like"/>
    <property type="match status" value="1"/>
</dbReference>
<comment type="caution">
    <text evidence="3">The sequence shown here is derived from an EMBL/GenBank/DDBJ whole genome shotgun (WGS) entry which is preliminary data.</text>
</comment>
<dbReference type="GO" id="GO:0016705">
    <property type="term" value="F:oxidoreductase activity, acting on paired donors, with incorporation or reduction of molecular oxygen"/>
    <property type="evidence" value="ECO:0007669"/>
    <property type="project" value="InterPro"/>
</dbReference>
<protein>
    <submittedName>
        <fullName evidence="3">LLM class F420-dependent oxidoreductase</fullName>
    </submittedName>
</protein>
<evidence type="ECO:0000256" key="1">
    <source>
        <dbReference type="ARBA" id="ARBA00023002"/>
    </source>
</evidence>
<sequence length="316" mass="34621">MATTFPVGVAIFPPTTQKVLASIKRAEQAGIPMAWVPSWPVGPDGMSIATAAAAQTSSIGLGTGISITYPCHPLTRANEAMVMAELAPQRFRLGVGASHQPAIEGQYGIKFEKPLAHMREYITVLRGLLWEGHIDFEGDYYRVHADFSPMMTPPPRFPIMMATLRQNMLRLAGEISDGAMLIWSPLSYVRSIALPALEEGARLANRSRPPLIVSAPIVLTTDFGVVRQVAHAAFSVYKSFPTYKKLFQEAGYPLAADGELTDELIHELFLYGDEDTIRQRLYAMHAAGVDEVMTALSPLANSEHEERTILEILASI</sequence>
<gene>
    <name evidence="3" type="ORF">KDW_41780</name>
</gene>
<keyword evidence="1" id="KW-0560">Oxidoreductase</keyword>
<dbReference type="Pfam" id="PF00296">
    <property type="entry name" value="Bac_luciferase"/>
    <property type="match status" value="1"/>
</dbReference>
<dbReference type="EMBL" id="BKZW01000002">
    <property type="protein sequence ID" value="GER90016.1"/>
    <property type="molecule type" value="Genomic_DNA"/>
</dbReference>
<dbReference type="RefSeq" id="WP_151757804.1">
    <property type="nucleotide sequence ID" value="NZ_BKZW01000002.1"/>
</dbReference>
<organism evidence="3 4">
    <name type="scientific">Dictyobacter vulcani</name>
    <dbReference type="NCBI Taxonomy" id="2607529"/>
    <lineage>
        <taxon>Bacteria</taxon>
        <taxon>Bacillati</taxon>
        <taxon>Chloroflexota</taxon>
        <taxon>Ktedonobacteria</taxon>
        <taxon>Ktedonobacterales</taxon>
        <taxon>Dictyobacteraceae</taxon>
        <taxon>Dictyobacter</taxon>
    </lineage>
</organism>